<gene>
    <name evidence="3" type="ORF">MCOR_36478</name>
</gene>
<dbReference type="AlphaFoldDB" id="A0A6J8D627"/>
<dbReference type="EMBL" id="CACVKT020006521">
    <property type="protein sequence ID" value="CAC5402540.1"/>
    <property type="molecule type" value="Genomic_DNA"/>
</dbReference>
<keyword evidence="2" id="KW-0472">Membrane</keyword>
<sequence length="166" mass="18627">METSHKLYYMFAVFILYSVLHCEASDCNYYYYSYDDCDHTLSVGGIVGIVIGCLLFLAVVIVITCAVCGILCFSHRSNNQVVTVVPSNNVSMFTAQQGYPQMQQMNYHMGGPAYLPPPPAYYDNQHPVPSMQRNVFQTPTAPSSQEHNSRQANPFLTTTDLGNYNR</sequence>
<reference evidence="3 4" key="1">
    <citation type="submission" date="2020-06" db="EMBL/GenBank/DDBJ databases">
        <authorList>
            <person name="Li R."/>
            <person name="Bekaert M."/>
        </authorList>
    </citation>
    <scope>NUCLEOTIDE SEQUENCE [LARGE SCALE GENOMIC DNA]</scope>
    <source>
        <strain evidence="4">wild</strain>
    </source>
</reference>
<name>A0A6J8D627_MYTCO</name>
<feature type="transmembrane region" description="Helical" evidence="2">
    <location>
        <begin position="7"/>
        <end position="31"/>
    </location>
</feature>
<evidence type="ECO:0000313" key="4">
    <source>
        <dbReference type="Proteomes" id="UP000507470"/>
    </source>
</evidence>
<keyword evidence="2" id="KW-1133">Transmembrane helix</keyword>
<accession>A0A6J8D627</accession>
<protein>
    <submittedName>
        <fullName evidence="3">Uncharacterized protein</fullName>
    </submittedName>
</protein>
<feature type="region of interest" description="Disordered" evidence="1">
    <location>
        <begin position="134"/>
        <end position="166"/>
    </location>
</feature>
<dbReference type="Proteomes" id="UP000507470">
    <property type="component" value="Unassembled WGS sequence"/>
</dbReference>
<organism evidence="3 4">
    <name type="scientific">Mytilus coruscus</name>
    <name type="common">Sea mussel</name>
    <dbReference type="NCBI Taxonomy" id="42192"/>
    <lineage>
        <taxon>Eukaryota</taxon>
        <taxon>Metazoa</taxon>
        <taxon>Spiralia</taxon>
        <taxon>Lophotrochozoa</taxon>
        <taxon>Mollusca</taxon>
        <taxon>Bivalvia</taxon>
        <taxon>Autobranchia</taxon>
        <taxon>Pteriomorphia</taxon>
        <taxon>Mytilida</taxon>
        <taxon>Mytiloidea</taxon>
        <taxon>Mytilidae</taxon>
        <taxon>Mytilinae</taxon>
        <taxon>Mytilus</taxon>
    </lineage>
</organism>
<evidence type="ECO:0000256" key="1">
    <source>
        <dbReference type="SAM" id="MobiDB-lite"/>
    </source>
</evidence>
<keyword evidence="4" id="KW-1185">Reference proteome</keyword>
<proteinExistence type="predicted"/>
<evidence type="ECO:0000256" key="2">
    <source>
        <dbReference type="SAM" id="Phobius"/>
    </source>
</evidence>
<evidence type="ECO:0000313" key="3">
    <source>
        <dbReference type="EMBL" id="CAC5402540.1"/>
    </source>
</evidence>
<keyword evidence="2" id="KW-0812">Transmembrane</keyword>
<feature type="transmembrane region" description="Helical" evidence="2">
    <location>
        <begin position="43"/>
        <end position="73"/>
    </location>
</feature>